<dbReference type="Proteomes" id="UP001223520">
    <property type="component" value="Chromosome"/>
</dbReference>
<evidence type="ECO:0000313" key="2">
    <source>
        <dbReference type="EMBL" id="WGV25204.1"/>
    </source>
</evidence>
<proteinExistence type="predicted"/>
<reference evidence="2 3" key="1">
    <citation type="journal article" date="2023" name="Limnol Oceanogr Lett">
        <title>Environmental adaptations by the intertidal Antarctic cyanobacterium Halotia branconii CENA392 as revealed using long-read genome sequencing.</title>
        <authorList>
            <person name="Dextro R.B."/>
            <person name="Delbaje E."/>
            <person name="Freitas P.N.N."/>
            <person name="Geraldes V."/>
            <person name="Pinto E."/>
            <person name="Long P.F."/>
            <person name="Fiore M.F."/>
        </authorList>
    </citation>
    <scope>NUCLEOTIDE SEQUENCE [LARGE SCALE GENOMIC DNA]</scope>
    <source>
        <strain evidence="2 3">CENA392</strain>
    </source>
</reference>
<dbReference type="SMART" id="SM00966">
    <property type="entry name" value="SpoVT_AbrB"/>
    <property type="match status" value="1"/>
</dbReference>
<dbReference type="SUPFAM" id="SSF89447">
    <property type="entry name" value="AbrB/MazE/MraZ-like"/>
    <property type="match status" value="1"/>
</dbReference>
<sequence>METTRVSDQGQVIIPQAMRKACGWEAGQELLLIDTGDGILLKPKKPFAKTALSDVAGCLKFPSVAKTIEDMDNAISQGIQEEWHGRS</sequence>
<dbReference type="KEGG" id="hbq:QI031_26205"/>
<keyword evidence="3" id="KW-1185">Reference proteome</keyword>
<dbReference type="InterPro" id="IPR007159">
    <property type="entry name" value="SpoVT-AbrB_dom"/>
</dbReference>
<keyword evidence="2" id="KW-0238">DNA-binding</keyword>
<evidence type="ECO:0000313" key="3">
    <source>
        <dbReference type="Proteomes" id="UP001223520"/>
    </source>
</evidence>
<dbReference type="EMBL" id="CP124543">
    <property type="protein sequence ID" value="WGV25204.1"/>
    <property type="molecule type" value="Genomic_DNA"/>
</dbReference>
<dbReference type="Pfam" id="PF04014">
    <property type="entry name" value="MazE_antitoxin"/>
    <property type="match status" value="1"/>
</dbReference>
<gene>
    <name evidence="2" type="ORF">QI031_26205</name>
</gene>
<protein>
    <submittedName>
        <fullName evidence="2">AbrB/MazE/SpoVT family DNA-binding domain-containing protein</fullName>
    </submittedName>
</protein>
<dbReference type="AlphaFoldDB" id="A0AAJ6NR58"/>
<dbReference type="NCBIfam" id="TIGR01439">
    <property type="entry name" value="lp_hng_hel_AbrB"/>
    <property type="match status" value="1"/>
</dbReference>
<evidence type="ECO:0000259" key="1">
    <source>
        <dbReference type="SMART" id="SM00966"/>
    </source>
</evidence>
<organism evidence="2 3">
    <name type="scientific">Halotia branconii CENA392</name>
    <dbReference type="NCBI Taxonomy" id="1539056"/>
    <lineage>
        <taxon>Bacteria</taxon>
        <taxon>Bacillati</taxon>
        <taxon>Cyanobacteriota</taxon>
        <taxon>Cyanophyceae</taxon>
        <taxon>Nostocales</taxon>
        <taxon>Nodulariaceae</taxon>
        <taxon>Halotia</taxon>
    </lineage>
</organism>
<feature type="domain" description="SpoVT-AbrB" evidence="1">
    <location>
        <begin position="4"/>
        <end position="49"/>
    </location>
</feature>
<dbReference type="GO" id="GO:0003677">
    <property type="term" value="F:DNA binding"/>
    <property type="evidence" value="ECO:0007669"/>
    <property type="project" value="UniProtKB-KW"/>
</dbReference>
<name>A0AAJ6NR58_9CYAN</name>
<accession>A0AAJ6NR58</accession>
<dbReference type="InterPro" id="IPR037914">
    <property type="entry name" value="SpoVT-AbrB_sf"/>
</dbReference>
<dbReference type="Gene3D" id="2.10.260.10">
    <property type="match status" value="1"/>
</dbReference>
<dbReference type="RefSeq" id="WP_281482507.1">
    <property type="nucleotide sequence ID" value="NZ_CP124543.1"/>
</dbReference>